<evidence type="ECO:0000256" key="5">
    <source>
        <dbReference type="SAM" id="SignalP"/>
    </source>
</evidence>
<feature type="domain" description="Xylanolytic transcriptional activator regulatory" evidence="6">
    <location>
        <begin position="77"/>
        <end position="153"/>
    </location>
</feature>
<feature type="signal peptide" evidence="5">
    <location>
        <begin position="1"/>
        <end position="16"/>
    </location>
</feature>
<dbReference type="CDD" id="cd12148">
    <property type="entry name" value="fungal_TF_MHR"/>
    <property type="match status" value="1"/>
</dbReference>
<evidence type="ECO:0000256" key="3">
    <source>
        <dbReference type="ARBA" id="ARBA00023242"/>
    </source>
</evidence>
<keyword evidence="8" id="KW-1185">Reference proteome</keyword>
<dbReference type="Proteomes" id="UP001642720">
    <property type="component" value="Unassembled WGS sequence"/>
</dbReference>
<dbReference type="GeneID" id="300580807"/>
<comment type="subcellular location">
    <subcellularLocation>
        <location evidence="1">Nucleus</location>
    </subcellularLocation>
</comment>
<evidence type="ECO:0000259" key="6">
    <source>
        <dbReference type="SMART" id="SM00906"/>
    </source>
</evidence>
<feature type="compositionally biased region" description="Low complexity" evidence="4">
    <location>
        <begin position="374"/>
        <end position="387"/>
    </location>
</feature>
<dbReference type="PANTHER" id="PTHR31001">
    <property type="entry name" value="UNCHARACTERIZED TRANSCRIPTIONAL REGULATORY PROTEIN"/>
    <property type="match status" value="1"/>
</dbReference>
<dbReference type="SMART" id="SM00906">
    <property type="entry name" value="Fungal_trans"/>
    <property type="match status" value="1"/>
</dbReference>
<comment type="caution">
    <text evidence="7">The sequence shown here is derived from an EMBL/GenBank/DDBJ whole genome shotgun (WGS) entry which is preliminary data.</text>
</comment>
<keyword evidence="2" id="KW-0479">Metal-binding</keyword>
<accession>A0ABY2GT72</accession>
<feature type="region of interest" description="Disordered" evidence="4">
    <location>
        <begin position="364"/>
        <end position="388"/>
    </location>
</feature>
<evidence type="ECO:0000256" key="1">
    <source>
        <dbReference type="ARBA" id="ARBA00004123"/>
    </source>
</evidence>
<evidence type="ECO:0000256" key="2">
    <source>
        <dbReference type="ARBA" id="ARBA00022723"/>
    </source>
</evidence>
<name>A0ABY2GT72_9HYPO</name>
<evidence type="ECO:0000256" key="4">
    <source>
        <dbReference type="SAM" id="MobiDB-lite"/>
    </source>
</evidence>
<evidence type="ECO:0000313" key="8">
    <source>
        <dbReference type="Proteomes" id="UP001642720"/>
    </source>
</evidence>
<dbReference type="RefSeq" id="XP_073555110.1">
    <property type="nucleotide sequence ID" value="XM_073706357.1"/>
</dbReference>
<dbReference type="InterPro" id="IPR007219">
    <property type="entry name" value="XnlR_reg_dom"/>
</dbReference>
<dbReference type="PANTHER" id="PTHR31001:SF50">
    <property type="entry name" value="ZN(II)2CYS6 TRANSCRIPTION FACTOR (EUROFUNG)"/>
    <property type="match status" value="1"/>
</dbReference>
<reference evidence="7 8" key="1">
    <citation type="submission" date="2018-01" db="EMBL/GenBank/DDBJ databases">
        <title>Genome characterization of the sugarcane-associated fungus Trichoderma ghanense CCMA-1212 and their application in lignocelulose bioconversion.</title>
        <authorList>
            <person name="Steindorff A.S."/>
            <person name="Mendes T.D."/>
            <person name="Vilela E.S.D."/>
            <person name="Rodrigues D.S."/>
            <person name="Formighieri E.F."/>
            <person name="Melo I.S."/>
            <person name="Favaro L.C.L."/>
        </authorList>
    </citation>
    <scope>NUCLEOTIDE SEQUENCE [LARGE SCALE GENOMIC DNA]</scope>
    <source>
        <strain evidence="7 8">CCMA-1212</strain>
    </source>
</reference>
<gene>
    <name evidence="7" type="ORF">CCMA1212_009269</name>
</gene>
<keyword evidence="3" id="KW-0539">Nucleus</keyword>
<dbReference type="InterPro" id="IPR050613">
    <property type="entry name" value="Sec_Metabolite_Reg"/>
</dbReference>
<organism evidence="7 8">
    <name type="scientific">Trichoderma ghanense</name>
    <dbReference type="NCBI Taxonomy" id="65468"/>
    <lineage>
        <taxon>Eukaryota</taxon>
        <taxon>Fungi</taxon>
        <taxon>Dikarya</taxon>
        <taxon>Ascomycota</taxon>
        <taxon>Pezizomycotina</taxon>
        <taxon>Sordariomycetes</taxon>
        <taxon>Hypocreomycetidae</taxon>
        <taxon>Hypocreales</taxon>
        <taxon>Hypocreaceae</taxon>
        <taxon>Trichoderma</taxon>
    </lineage>
</organism>
<evidence type="ECO:0000313" key="7">
    <source>
        <dbReference type="EMBL" id="TFA98908.1"/>
    </source>
</evidence>
<proteinExistence type="predicted"/>
<keyword evidence="5" id="KW-0732">Signal</keyword>
<dbReference type="EMBL" id="PPTA01000017">
    <property type="protein sequence ID" value="TFA98908.1"/>
    <property type="molecule type" value="Genomic_DNA"/>
</dbReference>
<protein>
    <submittedName>
        <fullName evidence="7">Bikaverin cluster transcription factor bik5</fullName>
    </submittedName>
</protein>
<dbReference type="Pfam" id="PF04082">
    <property type="entry name" value="Fungal_trans"/>
    <property type="match status" value="1"/>
</dbReference>
<sequence length="489" mass="55393">MRALLYSISLAAVVSMSEVDVQKEFCDAKEDVLAHFVMGTEKALSEAGILKTTELCVAQASLIYLESSGHRYGMRTVWMMSGILVRAAMSVGLHRDGVAFPNMSCFEAEMRRRLWWHICCFDARISQCYAPEIMITNSMLDTKEPTNCNDYDLEVNMEKEPVAREGFTDVSFTLMACELRRLYSHVLSLMSALLDTGERQQAAQRKSLRRIEQARHWASTKVFEHCERKRPVQPFMDFLFNILLDQLGIIVLDTNILGKWASGDERNSREQSFLTALTILKDLRQWRDQHSTRQWGWTLVNFQQWYAVSIVLIHLHTQNWDPASEQAWILAVQTLNAIPPAMMTQNPLRQSIVSIVTAARQHREQQIEKRPYQSGSSSRISETSESGVPISGAAGLSTGLLDVYLAPSTEDLPANLPLTETAATESLHTTASNAVEDLTFEEVLYTEQMLSDACYPPWCFEMTGNTNGDEVHFQSLEDLGLYNLFSYRG</sequence>
<feature type="chain" id="PRO_5046210071" evidence="5">
    <location>
        <begin position="17"/>
        <end position="489"/>
    </location>
</feature>